<dbReference type="AlphaFoldDB" id="A0A7S3FLV6"/>
<proteinExistence type="predicted"/>
<gene>
    <name evidence="1" type="ORF">CROS1456_LOCUS541</name>
    <name evidence="2" type="ORF">HKI87_03g23890</name>
</gene>
<organism evidence="1">
    <name type="scientific">Chloropicon roscoffensis</name>
    <dbReference type="NCBI Taxonomy" id="1461544"/>
    <lineage>
        <taxon>Eukaryota</taxon>
        <taxon>Viridiplantae</taxon>
        <taxon>Chlorophyta</taxon>
        <taxon>Chloropicophyceae</taxon>
        <taxon>Chloropicales</taxon>
        <taxon>Chloropicaceae</taxon>
        <taxon>Chloropicon</taxon>
    </lineage>
</organism>
<reference evidence="1" key="1">
    <citation type="submission" date="2021-01" db="EMBL/GenBank/DDBJ databases">
        <authorList>
            <person name="Corre E."/>
            <person name="Pelletier E."/>
            <person name="Niang G."/>
            <person name="Scheremetjew M."/>
            <person name="Finn R."/>
            <person name="Kale V."/>
            <person name="Holt S."/>
            <person name="Cochrane G."/>
            <person name="Meng A."/>
            <person name="Brown T."/>
            <person name="Cohen L."/>
        </authorList>
    </citation>
    <scope>NUCLEOTIDE SEQUENCE</scope>
    <source>
        <strain evidence="1">RCC1871</strain>
    </source>
</reference>
<evidence type="ECO:0000313" key="3">
    <source>
        <dbReference type="Proteomes" id="UP001472866"/>
    </source>
</evidence>
<sequence>MVEATRPLIMLLEDLPTDVLTLVRDEFLHEDDRVAFESTSKALHDLGGRERPSVTPDKKERLRRLARDPRAPRLTLPWFQWAFRSGENDLESRSLFTTLAAAQGNLDALLFLRRKGCPFDDEAYECAARFGHQDVLRVLWAKGCRPKSYAQKS</sequence>
<keyword evidence="3" id="KW-1185">Reference proteome</keyword>
<name>A0A7S3FLV6_9CHLO</name>
<accession>A0A7S3FLV6</accession>
<dbReference type="EMBL" id="HBHZ01000675">
    <property type="protein sequence ID" value="CAE0187475.1"/>
    <property type="molecule type" value="Transcribed_RNA"/>
</dbReference>
<dbReference type="EMBL" id="CP151503">
    <property type="protein sequence ID" value="WZN60855.1"/>
    <property type="molecule type" value="Genomic_DNA"/>
</dbReference>
<dbReference type="Proteomes" id="UP001472866">
    <property type="component" value="Chromosome 03"/>
</dbReference>
<evidence type="ECO:0000313" key="1">
    <source>
        <dbReference type="EMBL" id="CAE0187475.1"/>
    </source>
</evidence>
<reference evidence="2 3" key="2">
    <citation type="submission" date="2024-03" db="EMBL/GenBank/DDBJ databases">
        <title>Complete genome sequence of the green alga Chloropicon roscoffensis RCC1871.</title>
        <authorList>
            <person name="Lemieux C."/>
            <person name="Pombert J.-F."/>
            <person name="Otis C."/>
            <person name="Turmel M."/>
        </authorList>
    </citation>
    <scope>NUCLEOTIDE SEQUENCE [LARGE SCALE GENOMIC DNA]</scope>
    <source>
        <strain evidence="2 3">RCC1871</strain>
    </source>
</reference>
<evidence type="ECO:0000313" key="2">
    <source>
        <dbReference type="EMBL" id="WZN60855.1"/>
    </source>
</evidence>
<dbReference type="SUPFAM" id="SSF140860">
    <property type="entry name" value="Pseudo ankyrin repeat-like"/>
    <property type="match status" value="1"/>
</dbReference>
<protein>
    <submittedName>
        <fullName evidence="2">F-box domain-containing protein</fullName>
    </submittedName>
</protein>